<protein>
    <submittedName>
        <fullName evidence="1">Uncharacterized protein</fullName>
    </submittedName>
</protein>
<evidence type="ECO:0000313" key="1">
    <source>
        <dbReference type="EMBL" id="CDL81141.1"/>
    </source>
</evidence>
<organism evidence="1 2">
    <name type="scientific">Xenorhabdus szentirmaii DSM 16338</name>
    <dbReference type="NCBI Taxonomy" id="1427518"/>
    <lineage>
        <taxon>Bacteria</taxon>
        <taxon>Pseudomonadati</taxon>
        <taxon>Pseudomonadota</taxon>
        <taxon>Gammaproteobacteria</taxon>
        <taxon>Enterobacterales</taxon>
        <taxon>Morganellaceae</taxon>
        <taxon>Xenorhabdus</taxon>
    </lineage>
</organism>
<proteinExistence type="predicted"/>
<dbReference type="RefSeq" id="WP_038234502.1">
    <property type="nucleotide sequence ID" value="NZ_CAWLWS010000013.1"/>
</dbReference>
<dbReference type="EMBL" id="CBXF010000013">
    <property type="protein sequence ID" value="CDL81141.1"/>
    <property type="molecule type" value="Genomic_DNA"/>
</dbReference>
<accession>W1IU44</accession>
<comment type="caution">
    <text evidence="1">The sequence shown here is derived from an EMBL/GenBank/DDBJ whole genome shotgun (WGS) entry which is preliminary data.</text>
</comment>
<dbReference type="Proteomes" id="UP000019202">
    <property type="component" value="Unassembled WGS sequence"/>
</dbReference>
<keyword evidence="2" id="KW-1185">Reference proteome</keyword>
<dbReference type="OrthoDB" id="6445420at2"/>
<reference evidence="1" key="1">
    <citation type="submission" date="2013-11" db="EMBL/GenBank/DDBJ databases">
        <title>Draft genome sequence and annotation of the entomopathogenic bacteria, Xenorhabdus cabanillasi strain JM26 and Xenorhabdus szentirmai strain DSM 16338.</title>
        <authorList>
            <person name="Gualtieri M."/>
            <person name="Ogier J.C."/>
            <person name="Pages S."/>
            <person name="Givaudan A."/>
            <person name="Gaudriault S."/>
        </authorList>
    </citation>
    <scope>NUCLEOTIDE SEQUENCE [LARGE SCALE GENOMIC DNA]</scope>
    <source>
        <strain evidence="1">DSM 16338</strain>
    </source>
</reference>
<sequence length="136" mass="16192">MSYLFVFSLILSTYNTSDIANIACSKWIFPIHFYGTQTNLIYDWKIFMPFPLRQMNYQSPSDWFPLKGNVKPPIPEHYFLYLDKNNDIKIDIVSDKNIKSSHISKDVMENKNKYQTYYIHHIKRTIKNLLNNNSNS</sequence>
<gene>
    <name evidence="1" type="ORF">XSR1_110024</name>
</gene>
<evidence type="ECO:0000313" key="2">
    <source>
        <dbReference type="Proteomes" id="UP000019202"/>
    </source>
</evidence>
<name>W1IU44_9GAMM</name>
<dbReference type="GeneID" id="97123238"/>
<dbReference type="AlphaFoldDB" id="W1IU44"/>